<evidence type="ECO:0000259" key="1">
    <source>
        <dbReference type="Pfam" id="PF26215"/>
    </source>
</evidence>
<dbReference type="STRING" id="34720.A0A151JTN4"/>
<protein>
    <recommendedName>
        <fullName evidence="1">Helix-turn-helix domain-containing protein</fullName>
    </recommendedName>
</protein>
<proteinExistence type="predicted"/>
<dbReference type="EMBL" id="KQ981867">
    <property type="protein sequence ID" value="KYN34040.1"/>
    <property type="molecule type" value="Genomic_DNA"/>
</dbReference>
<dbReference type="AlphaFoldDB" id="A0A151JTN4"/>
<feature type="domain" description="Helix-turn-helix" evidence="1">
    <location>
        <begin position="78"/>
        <end position="137"/>
    </location>
</feature>
<dbReference type="PANTHER" id="PTHR21301">
    <property type="entry name" value="REVERSE TRANSCRIPTASE"/>
    <property type="match status" value="1"/>
</dbReference>
<dbReference type="PANTHER" id="PTHR21301:SF11">
    <property type="entry name" value="GIY-YIG DOMAIN-CONTAINING PROTEIN"/>
    <property type="match status" value="1"/>
</dbReference>
<dbReference type="InterPro" id="IPR058912">
    <property type="entry name" value="HTH_animal"/>
</dbReference>
<feature type="non-terminal residue" evidence="2">
    <location>
        <position position="1"/>
    </location>
</feature>
<accession>A0A151JTN4</accession>
<reference evidence="2 3" key="1">
    <citation type="submission" date="2016-03" db="EMBL/GenBank/DDBJ databases">
        <title>Trachymyrmex septentrionalis WGS genome.</title>
        <authorList>
            <person name="Nygaard S."/>
            <person name="Hu H."/>
            <person name="Boomsma J."/>
            <person name="Zhang G."/>
        </authorList>
    </citation>
    <scope>NUCLEOTIDE SEQUENCE [LARGE SCALE GENOMIC DNA]</scope>
    <source>
        <strain evidence="2">Tsep2-gDNA-1</strain>
        <tissue evidence="2">Whole body</tissue>
    </source>
</reference>
<keyword evidence="3" id="KW-1185">Reference proteome</keyword>
<name>A0A151JTN4_9HYME</name>
<sequence>LNRDTNIIVLSADKGNTTVVINTSVPIKDTLNIIKASHEVSSDLIPLIEHCLTTTYFSYNNATLGRYKCTENQTHTDRYLHAESHHHPVQKRSAINSLVYRVFTISDKEHLQIELNHLKLALQKNGHDKKDITKIINKHANKTAWEQCCDEYIEYLEGLKKPVLRQFVHVRAGYSAGLCWREIQTAFENRILTGAVINSNLIVSNLADSSKNEIVIECVQSIMQSYDSIKINIVFNGEFIAGDKRANKSITIRNQNYAEEGDNVQSMDNACFSSRLVATLYPAERHADWKSSYPHYFTVLNLTGIEFLMTLKNISKFEHLNAHQRVLYVQDPRNASLYHIAWIKNLSRLVKSQITENNNRIYFSSEKLQSYAIDYRKMNDCAIRARMTSSSNLETIITRNECRSSSTKIWSAFYGRRNPRTKMRRRTRINSTKRLV</sequence>
<gene>
    <name evidence="2" type="ORF">ALC56_11636</name>
</gene>
<evidence type="ECO:0000313" key="2">
    <source>
        <dbReference type="EMBL" id="KYN34040.1"/>
    </source>
</evidence>
<evidence type="ECO:0000313" key="3">
    <source>
        <dbReference type="Proteomes" id="UP000078541"/>
    </source>
</evidence>
<organism evidence="2 3">
    <name type="scientific">Trachymyrmex septentrionalis</name>
    <dbReference type="NCBI Taxonomy" id="34720"/>
    <lineage>
        <taxon>Eukaryota</taxon>
        <taxon>Metazoa</taxon>
        <taxon>Ecdysozoa</taxon>
        <taxon>Arthropoda</taxon>
        <taxon>Hexapoda</taxon>
        <taxon>Insecta</taxon>
        <taxon>Pterygota</taxon>
        <taxon>Neoptera</taxon>
        <taxon>Endopterygota</taxon>
        <taxon>Hymenoptera</taxon>
        <taxon>Apocrita</taxon>
        <taxon>Aculeata</taxon>
        <taxon>Formicoidea</taxon>
        <taxon>Formicidae</taxon>
        <taxon>Myrmicinae</taxon>
        <taxon>Trachymyrmex</taxon>
    </lineage>
</organism>
<dbReference type="Pfam" id="PF26215">
    <property type="entry name" value="HTH_animal"/>
    <property type="match status" value="1"/>
</dbReference>
<dbReference type="Proteomes" id="UP000078541">
    <property type="component" value="Unassembled WGS sequence"/>
</dbReference>